<evidence type="ECO:0000256" key="1">
    <source>
        <dbReference type="ARBA" id="ARBA00004555"/>
    </source>
</evidence>
<dbReference type="Pfam" id="PF12584">
    <property type="entry name" value="TRAPPC10"/>
    <property type="match status" value="1"/>
</dbReference>
<evidence type="ECO:0000256" key="3">
    <source>
        <dbReference type="ARBA" id="ARBA00023034"/>
    </source>
</evidence>
<evidence type="ECO:0000259" key="4">
    <source>
        <dbReference type="Pfam" id="PF12584"/>
    </source>
</evidence>
<keyword evidence="3" id="KW-0333">Golgi apparatus</keyword>
<dbReference type="PANTHER" id="PTHR13251">
    <property type="entry name" value="EPILEPSY HOLOPROSENCEPHALY CANDIDATE 1/TMEM1"/>
    <property type="match status" value="1"/>
</dbReference>
<dbReference type="PANTHER" id="PTHR13251:SF3">
    <property type="entry name" value="TRAFFICKING PROTEIN PARTICLE COMPLEX SUBUNIT 10"/>
    <property type="match status" value="1"/>
</dbReference>
<evidence type="ECO:0000313" key="7">
    <source>
        <dbReference type="EMBL" id="QGN13904.1"/>
    </source>
</evidence>
<dbReference type="Pfam" id="PF23036">
    <property type="entry name" value="TRAPPC10_1st"/>
    <property type="match status" value="1"/>
</dbReference>
<feature type="domain" description="TRAPPC10/Trs130 C-terminal" evidence="4">
    <location>
        <begin position="950"/>
        <end position="1049"/>
    </location>
</feature>
<dbReference type="InterPro" id="IPR056916">
    <property type="entry name" value="NTS_TR130"/>
</dbReference>
<sequence length="1067" mass="123380">MTESDETSIIPCVEISYFDPFHLFEGLRNELEQRLPLINLHWKSKEGTLKTIPKLRVDFKASTGEKLVEEYVLKPFINCVIVSCESVEEYRSKIRPLIKNWLPLQDDVYCTNIAILHSNKEVMDSNMFKSISLIEKFSKDFPSLKTIETKTVYKSNEERDSFWSALINKLKQDLLEVFERRIQIYSLASKNETDPVKCVMLHENLLKIYLSFQLCDEASKEISSLESLLTDSKKFPVPLGELQSAVFNQDNFTVNTISTLLSKNELTFFRLHKCIVRAQLELFIISSESRDSAEKLNTAFHNFIWKLYSHYKHDEKWLQFKYSLYDEFIYLSLFDSIKSDFLKLMLCDLKNEQRECWIQLACSSMKYSIPLRDCYNPIIAKVDQELIESFRTKDLFYSNLLEKTTALLKEYSVYTSKRQRVMDWLSIDVALVYFDRGNYQECMTILQSSYDFYMESHWPVISTWLLEFYVECIKKSTDVEVIDVDGDLVPKSIVLSNSYLNLLTSKEDAAGHWWDEFLNCNTENNDNLVYPLDNIFLVDIPRRVSPVAPNKYGIDISFSKKSISKDINVSFAKLLMKNYSDEFLTFSSNDLTLTGDTSTYTLTSNNIVWCTFELVSLEIMVGTTVFKKEFDSFETEDSLKLEPCQFAGSFNIDVHKFIEKIGECSYLKLCFENPEEVDSFTLSITTSEDGVVFEGGQKHFVVKDLNVTRVPFSMLSTTSSKFTIKTLLSFTRDGEDFTESSIHEIDCSLPLAVTVNDIYLEKKLLFDFSLKVLADEPIILCAAELSSTSPDMFTITNGQSFSDQEVLNPCLNAPYQIYFQISKNSGKFSSSDSFNLSLKYLRLNQYLEVMLQTYLSNKLNDVDYENLWKSYILPFLKFDLKAFEMSRKLTVIKKESMMKIRMNQEKSFAKQDRHKSLLNELTSGISIDEIEINKRSLTESLEELVICVKPPAMEIFFSVTFSRVNPTVELEPGVSSVFRVSITSLHDDWETKDEQVKAVFTVNNNSEWAVGGKRRFEVDSKQITVDVNLIPLRRGYLNYPAVEITNLDGDSVGQIDYHDSNDRILIF</sequence>
<keyword evidence="8" id="KW-1185">Reference proteome</keyword>
<dbReference type="InterPro" id="IPR022233">
    <property type="entry name" value="TRAPPC10/Trs130_C"/>
</dbReference>
<keyword evidence="2" id="KW-0813">Transport</keyword>
<gene>
    <name evidence="7" type="primary">TRS130</name>
    <name evidence="7" type="ORF">FIM1_552</name>
</gene>
<evidence type="ECO:0000259" key="5">
    <source>
        <dbReference type="Pfam" id="PF23036"/>
    </source>
</evidence>
<protein>
    <submittedName>
        <fullName evidence="7">Transport protein particle 130 kDa subunit</fullName>
    </submittedName>
</protein>
<dbReference type="InterPro" id="IPR045126">
    <property type="entry name" value="TRAPPC10/Trs130"/>
</dbReference>
<dbReference type="InterPro" id="IPR056913">
    <property type="entry name" value="TRAPPC10/Trs130_N"/>
</dbReference>
<dbReference type="Pfam" id="PF24967">
    <property type="entry name" value="NTS_TR130"/>
    <property type="match status" value="1"/>
</dbReference>
<dbReference type="EMBL" id="CP015054">
    <property type="protein sequence ID" value="QGN13904.1"/>
    <property type="molecule type" value="Genomic_DNA"/>
</dbReference>
<name>A0ABX6ESP3_KLUMA</name>
<reference evidence="7 8" key="1">
    <citation type="submission" date="2016-03" db="EMBL/GenBank/DDBJ databases">
        <title>How can Kluyveromyces marxianus grow so fast - potential evolutionary course in Saccharomyces Complex revealed by comparative genomics.</title>
        <authorList>
            <person name="Mo W."/>
            <person name="Lu W."/>
            <person name="Yang X."/>
            <person name="Qi J."/>
            <person name="Lv H."/>
        </authorList>
    </citation>
    <scope>NUCLEOTIDE SEQUENCE [LARGE SCALE GENOMIC DNA]</scope>
    <source>
        <strain evidence="7 8">FIM1</strain>
    </source>
</reference>
<comment type="subcellular location">
    <subcellularLocation>
        <location evidence="1">Golgi apparatus</location>
    </subcellularLocation>
</comment>
<reference evidence="7 8" key="2">
    <citation type="submission" date="2019-11" db="EMBL/GenBank/DDBJ databases">
        <authorList>
            <person name="Lu H."/>
        </authorList>
    </citation>
    <scope>NUCLEOTIDE SEQUENCE [LARGE SCALE GENOMIC DNA]</scope>
    <source>
        <strain evidence="7 8">FIM1</strain>
    </source>
</reference>
<organism evidence="7 8">
    <name type="scientific">Kluyveromyces marxianus</name>
    <name type="common">Yeast</name>
    <name type="synonym">Candida kefyr</name>
    <dbReference type="NCBI Taxonomy" id="4911"/>
    <lineage>
        <taxon>Eukaryota</taxon>
        <taxon>Fungi</taxon>
        <taxon>Dikarya</taxon>
        <taxon>Ascomycota</taxon>
        <taxon>Saccharomycotina</taxon>
        <taxon>Saccharomycetes</taxon>
        <taxon>Saccharomycetales</taxon>
        <taxon>Saccharomycetaceae</taxon>
        <taxon>Kluyveromyces</taxon>
    </lineage>
</organism>
<evidence type="ECO:0000313" key="8">
    <source>
        <dbReference type="Proteomes" id="UP000422736"/>
    </source>
</evidence>
<proteinExistence type="predicted"/>
<feature type="domain" description="TRAPPC10/Trs130 N-terminal" evidence="5">
    <location>
        <begin position="15"/>
        <end position="231"/>
    </location>
</feature>
<evidence type="ECO:0000259" key="6">
    <source>
        <dbReference type="Pfam" id="PF24967"/>
    </source>
</evidence>
<feature type="domain" description="Trs130 NTS" evidence="6">
    <location>
        <begin position="295"/>
        <end position="522"/>
    </location>
</feature>
<accession>A0ABX6ESP3</accession>
<dbReference type="Proteomes" id="UP000422736">
    <property type="component" value="Chromosome 1"/>
</dbReference>
<evidence type="ECO:0000256" key="2">
    <source>
        <dbReference type="ARBA" id="ARBA00022448"/>
    </source>
</evidence>